<evidence type="ECO:0000313" key="4">
    <source>
        <dbReference type="Proteomes" id="UP000199199"/>
    </source>
</evidence>
<protein>
    <recommendedName>
        <fullName evidence="5">CARDB protein</fullName>
    </recommendedName>
</protein>
<dbReference type="Proteomes" id="UP000199199">
    <property type="component" value="Unassembled WGS sequence"/>
</dbReference>
<organism evidence="3 4">
    <name type="scientific">Halostagnicola kamekurae</name>
    <dbReference type="NCBI Taxonomy" id="619731"/>
    <lineage>
        <taxon>Archaea</taxon>
        <taxon>Methanobacteriati</taxon>
        <taxon>Methanobacteriota</taxon>
        <taxon>Stenosarchaea group</taxon>
        <taxon>Halobacteria</taxon>
        <taxon>Halobacteriales</taxon>
        <taxon>Natrialbaceae</taxon>
        <taxon>Halostagnicola</taxon>
    </lineage>
</organism>
<keyword evidence="2" id="KW-1133">Transmembrane helix</keyword>
<name>A0A1I6SQW2_9EURY</name>
<dbReference type="EMBL" id="FOZS01000002">
    <property type="protein sequence ID" value="SFS79364.1"/>
    <property type="molecule type" value="Genomic_DNA"/>
</dbReference>
<evidence type="ECO:0000256" key="2">
    <source>
        <dbReference type="SAM" id="Phobius"/>
    </source>
</evidence>
<feature type="transmembrane region" description="Helical" evidence="2">
    <location>
        <begin position="746"/>
        <end position="765"/>
    </location>
</feature>
<feature type="region of interest" description="Disordered" evidence="1">
    <location>
        <begin position="381"/>
        <end position="400"/>
    </location>
</feature>
<keyword evidence="2" id="KW-0812">Transmembrane</keyword>
<gene>
    <name evidence="3" type="ORF">SAMN04488556_2853</name>
</gene>
<keyword evidence="2" id="KW-0472">Membrane</keyword>
<feature type="compositionally biased region" description="Polar residues" evidence="1">
    <location>
        <begin position="386"/>
        <end position="400"/>
    </location>
</feature>
<evidence type="ECO:0008006" key="5">
    <source>
        <dbReference type="Google" id="ProtNLM"/>
    </source>
</evidence>
<reference evidence="4" key="1">
    <citation type="submission" date="2016-10" db="EMBL/GenBank/DDBJ databases">
        <authorList>
            <person name="Varghese N."/>
            <person name="Submissions S."/>
        </authorList>
    </citation>
    <scope>NUCLEOTIDE SEQUENCE [LARGE SCALE GENOMIC DNA]</scope>
    <source>
        <strain evidence="4">DSM 22427</strain>
    </source>
</reference>
<proteinExistence type="predicted"/>
<dbReference type="Gene3D" id="2.60.40.10">
    <property type="entry name" value="Immunoglobulins"/>
    <property type="match status" value="1"/>
</dbReference>
<sequence length="881" mass="94787">MNANAPTKPPAGPSGVTTMFANVWSRSIRSCRVSERQRHALVGLIVTLTLTGAVLGGGIGTGTAVAANDASTGSTEREVLGSSNETEVTLAGTTTTSSHPDDVVVVQLENGLVVSGKSVNETSEATFLKHKSPGFGEENLVISGWRGQDVVQYDGKPVKVNGTEKKVVYKDGDSPDLVVEDSSTKIEINPNNGTLQTREGEEEEGVPIVDDQNEENITYRNFGEPVLETEITSVNDPAEGETLTVTATISNDGFQYFTGTPTLSWRNEDSGGWSNVSENYVVIDPDEEEELSFEVETEKGDNSVDKIRLDADNSREFGDSQDSQDIEIEAADVTISAIGAPTTVVGDDLQIGAEFKRIGDVPVEDMTVEFIVGNETVETDDLNIDPGSTQGGKISYETSSSDVPELDVSVRIPEINESAETQATILSQAAHEENMNVNIDRDDAIEIGNFSEELEVTGEFEYNGDETSVSDFLNSEIEIPVEFLVNGNVTEQRDVTIDESPYEETFSLELNESTVPIENISIQTPGGNDVVKFDQDINIEFEEFDETVSSSEPFEATVSVENEGEVPELQNLTVSVADPDNVVSDATQTREFLLNASERTEETFSFELTDSASSGVELTANTSRVSKNVTANRSTFEASDLELAGASNPTSNVSMSGNITNVGDLTDTQIVQFVLGGETMVEEELTLEPSESETVTAEFEPPEESGEYTYGIATNNESLNASSAVERSATFEGSSSQGLLDRISPIQFVAAVLGLLALVGILFVYQNNQEEFNSRASAIVARAQQTVRGIIGGGDTVVVENGLSRDATVRLRVRNSDEVVFLEDLTLADGEQREFRCLPDSGEFEVGAGVDDIDSHAEVFQTKPNGVGVRLEPDGISITEQ</sequence>
<evidence type="ECO:0000313" key="3">
    <source>
        <dbReference type="EMBL" id="SFS79364.1"/>
    </source>
</evidence>
<dbReference type="AlphaFoldDB" id="A0A1I6SQW2"/>
<keyword evidence="4" id="KW-1185">Reference proteome</keyword>
<evidence type="ECO:0000256" key="1">
    <source>
        <dbReference type="SAM" id="MobiDB-lite"/>
    </source>
</evidence>
<accession>A0A1I6SQW2</accession>
<dbReference type="InterPro" id="IPR013783">
    <property type="entry name" value="Ig-like_fold"/>
</dbReference>